<dbReference type="Gene3D" id="2.60.40.1120">
    <property type="entry name" value="Carboxypeptidase-like, regulatory domain"/>
    <property type="match status" value="1"/>
</dbReference>
<dbReference type="InterPro" id="IPR008969">
    <property type="entry name" value="CarboxyPept-like_regulatory"/>
</dbReference>
<dbReference type="RefSeq" id="WP_042495526.1">
    <property type="nucleotide sequence ID" value="NZ_BBNU01000002.1"/>
</dbReference>
<dbReference type="AlphaFoldDB" id="A0A090WLT7"/>
<feature type="signal peptide" evidence="1">
    <location>
        <begin position="1"/>
        <end position="18"/>
    </location>
</feature>
<evidence type="ECO:0000313" key="3">
    <source>
        <dbReference type="Proteomes" id="UP000029643"/>
    </source>
</evidence>
<dbReference type="SUPFAM" id="SSF56935">
    <property type="entry name" value="Porins"/>
    <property type="match status" value="1"/>
</dbReference>
<dbReference type="EMBL" id="BBNU01000002">
    <property type="protein sequence ID" value="GAL78005.1"/>
    <property type="molecule type" value="Genomic_DNA"/>
</dbReference>
<gene>
    <name evidence="2" type="ORF">JCM19274_4504</name>
</gene>
<proteinExistence type="predicted"/>
<reference evidence="2 3" key="1">
    <citation type="journal article" date="2014" name="Genome Announc.">
        <title>Draft Genome Sequences of Marine Flavobacterium Algibacter lectus Strains SS8 and NR4.</title>
        <authorList>
            <person name="Takatani N."/>
            <person name="Nakanishi M."/>
            <person name="Meirelles P."/>
            <person name="Mino S."/>
            <person name="Suda W."/>
            <person name="Oshima K."/>
            <person name="Hattori M."/>
            <person name="Ohkuma M."/>
            <person name="Hosokawa M."/>
            <person name="Miyashita K."/>
            <person name="Thompson F.L."/>
            <person name="Niwa A."/>
            <person name="Sawabe T."/>
            <person name="Sawabe T."/>
        </authorList>
    </citation>
    <scope>NUCLEOTIDE SEQUENCE [LARGE SCALE GENOMIC DNA]</scope>
    <source>
        <strain evidence="3">JCM19274</strain>
    </source>
</reference>
<dbReference type="Pfam" id="PF13715">
    <property type="entry name" value="CarbopepD_reg_2"/>
    <property type="match status" value="1"/>
</dbReference>
<keyword evidence="1" id="KW-0732">Signal</keyword>
<dbReference type="Proteomes" id="UP000029643">
    <property type="component" value="Unassembled WGS sequence"/>
</dbReference>
<protein>
    <recommendedName>
        <fullName evidence="4">TonB-dependent receptor</fullName>
    </recommendedName>
</protein>
<accession>A0A090WLT7</accession>
<feature type="chain" id="PRO_5001868370" description="TonB-dependent receptor" evidence="1">
    <location>
        <begin position="19"/>
        <end position="260"/>
    </location>
</feature>
<dbReference type="SUPFAM" id="SSF49464">
    <property type="entry name" value="Carboxypeptidase regulatory domain-like"/>
    <property type="match status" value="1"/>
</dbReference>
<comment type="caution">
    <text evidence="2">The sequence shown here is derived from an EMBL/GenBank/DDBJ whole genome shotgun (WGS) entry which is preliminary data.</text>
</comment>
<organism evidence="2 3">
    <name type="scientific">Algibacter lectus</name>
    <dbReference type="NCBI Taxonomy" id="221126"/>
    <lineage>
        <taxon>Bacteria</taxon>
        <taxon>Pseudomonadati</taxon>
        <taxon>Bacteroidota</taxon>
        <taxon>Flavobacteriia</taxon>
        <taxon>Flavobacteriales</taxon>
        <taxon>Flavobacteriaceae</taxon>
        <taxon>Algibacter</taxon>
    </lineage>
</organism>
<name>A0A090WLT7_9FLAO</name>
<evidence type="ECO:0000256" key="1">
    <source>
        <dbReference type="SAM" id="SignalP"/>
    </source>
</evidence>
<evidence type="ECO:0000313" key="2">
    <source>
        <dbReference type="EMBL" id="GAL78005.1"/>
    </source>
</evidence>
<evidence type="ECO:0008006" key="4">
    <source>
        <dbReference type="Google" id="ProtNLM"/>
    </source>
</evidence>
<sequence>MKQLFLFLLLAFSTTLFAQRFTLEGQVKDPDAISLEGATVYVQSLKDSITMAYGITNKTGQFSININAEEETKLLFNVAYLGYQPYSKDIDVPTENKFNMGTVTLSDQIEELDVVSIIGKAPPIVIKKDTIEYNADSFKTLANDRAEDLLKKLPGVEFDIDGNITVNGVEVEAINVDGMEFFGEKMGDIALKNLPSNVISKVQVTDYKTNLQKFTGEESDSGTKEINIKIKKGKNTAFFGDLNGGVGTDDKYQANATYSK</sequence>